<protein>
    <submittedName>
        <fullName evidence="2">Glutathione S-transferase N-terminal domain-containing protein</fullName>
    </submittedName>
</protein>
<dbReference type="InterPro" id="IPR040079">
    <property type="entry name" value="Glutathione_S-Trfase"/>
</dbReference>
<dbReference type="PANTHER" id="PTHR45288:SF1">
    <property type="entry name" value="THIOREDOXIN FAMILY PROTEIN"/>
    <property type="match status" value="1"/>
</dbReference>
<dbReference type="InterPro" id="IPR036249">
    <property type="entry name" value="Thioredoxin-like_sf"/>
</dbReference>
<name>A0ABX2EF39_9BURK</name>
<sequence>MNKNLDLLSSGLASSLRLWRGTWGDRPAKAAQELLILYDREDGAECRLVREALTELNLDAMVYPCPSGGKRFAAQRKKAAPDGSAVPVLVDPNSGQKLAGADDIVSYLFERYLDAAPPAGLKASAFNLLASRLAGIVRGPRGLSARPSTRPKKALVLYSFESSPFSRPVRERLCELELPYRLVNLGKLQWSDMGPSRPRVLAPGSYKPVAGSKRDVFFKEHGRVQVPYLVDPNRDVGMFESRDILEYLERTYAK</sequence>
<dbReference type="SFLD" id="SFLDG01202">
    <property type="entry name" value="SUF2.2"/>
    <property type="match status" value="1"/>
</dbReference>
<evidence type="ECO:0000313" key="3">
    <source>
        <dbReference type="Proteomes" id="UP000737171"/>
    </source>
</evidence>
<organism evidence="2 3">
    <name type="scientific">Pseudaquabacterium terrae</name>
    <dbReference type="NCBI Taxonomy" id="2732868"/>
    <lineage>
        <taxon>Bacteria</taxon>
        <taxon>Pseudomonadati</taxon>
        <taxon>Pseudomonadota</taxon>
        <taxon>Betaproteobacteria</taxon>
        <taxon>Burkholderiales</taxon>
        <taxon>Sphaerotilaceae</taxon>
        <taxon>Pseudaquabacterium</taxon>
    </lineage>
</organism>
<dbReference type="Proteomes" id="UP000737171">
    <property type="component" value="Unassembled WGS sequence"/>
</dbReference>
<evidence type="ECO:0000259" key="1">
    <source>
        <dbReference type="PROSITE" id="PS50404"/>
    </source>
</evidence>
<evidence type="ECO:0000313" key="2">
    <source>
        <dbReference type="EMBL" id="NRF67233.1"/>
    </source>
</evidence>
<gene>
    <name evidence="2" type="ORF">HLB44_09580</name>
</gene>
<dbReference type="SUPFAM" id="SSF52833">
    <property type="entry name" value="Thioredoxin-like"/>
    <property type="match status" value="2"/>
</dbReference>
<accession>A0ABX2EF39</accession>
<dbReference type="PANTHER" id="PTHR45288">
    <property type="entry name" value="THIOREDOXIN FAMILY PROTEIN"/>
    <property type="match status" value="1"/>
</dbReference>
<dbReference type="SFLD" id="SFLDG01181">
    <property type="entry name" value="SUF2"/>
    <property type="match status" value="1"/>
</dbReference>
<dbReference type="SFLD" id="SFLDS00019">
    <property type="entry name" value="Glutathione_Transferase_(cytos"/>
    <property type="match status" value="1"/>
</dbReference>
<dbReference type="EMBL" id="JABRWJ010000003">
    <property type="protein sequence ID" value="NRF67233.1"/>
    <property type="molecule type" value="Genomic_DNA"/>
</dbReference>
<feature type="domain" description="GST N-terminal" evidence="1">
    <location>
        <begin position="153"/>
        <end position="254"/>
    </location>
</feature>
<dbReference type="Pfam" id="PF13417">
    <property type="entry name" value="GST_N_3"/>
    <property type="match status" value="2"/>
</dbReference>
<dbReference type="InterPro" id="IPR004045">
    <property type="entry name" value="Glutathione_S-Trfase_N"/>
</dbReference>
<reference evidence="2 3" key="1">
    <citation type="submission" date="2020-05" db="EMBL/GenBank/DDBJ databases">
        <title>Aquincola sp. isolate from soil.</title>
        <authorList>
            <person name="Han J."/>
            <person name="Kim D.-U."/>
        </authorList>
    </citation>
    <scope>NUCLEOTIDE SEQUENCE [LARGE SCALE GENOMIC DNA]</scope>
    <source>
        <strain evidence="2 3">S2</strain>
    </source>
</reference>
<keyword evidence="3" id="KW-1185">Reference proteome</keyword>
<dbReference type="RefSeq" id="WP_173122362.1">
    <property type="nucleotide sequence ID" value="NZ_JABRWJ010000003.1"/>
</dbReference>
<proteinExistence type="predicted"/>
<comment type="caution">
    <text evidence="2">The sequence shown here is derived from an EMBL/GenBank/DDBJ whole genome shotgun (WGS) entry which is preliminary data.</text>
</comment>
<dbReference type="PROSITE" id="PS50404">
    <property type="entry name" value="GST_NTER"/>
    <property type="match status" value="1"/>
</dbReference>
<dbReference type="Gene3D" id="3.40.30.10">
    <property type="entry name" value="Glutaredoxin"/>
    <property type="match status" value="2"/>
</dbReference>